<dbReference type="PANTHER" id="PTHR33416:SF37">
    <property type="entry name" value="OS04G0655600 PROTEIN"/>
    <property type="match status" value="1"/>
</dbReference>
<dbReference type="OrthoDB" id="666185at2759"/>
<reference evidence="2 3" key="1">
    <citation type="journal article" date="2017" name="Nature">
        <title>The Apostasia genome and the evolution of orchids.</title>
        <authorList>
            <person name="Zhang G.Q."/>
            <person name="Liu K.W."/>
            <person name="Li Z."/>
            <person name="Lohaus R."/>
            <person name="Hsiao Y.Y."/>
            <person name="Niu S.C."/>
            <person name="Wang J.Y."/>
            <person name="Lin Y.C."/>
            <person name="Xu Q."/>
            <person name="Chen L.J."/>
            <person name="Yoshida K."/>
            <person name="Fujiwara S."/>
            <person name="Wang Z.W."/>
            <person name="Zhang Y.Q."/>
            <person name="Mitsuda N."/>
            <person name="Wang M."/>
            <person name="Liu G.H."/>
            <person name="Pecoraro L."/>
            <person name="Huang H.X."/>
            <person name="Xiao X.J."/>
            <person name="Lin M."/>
            <person name="Wu X.Y."/>
            <person name="Wu W.L."/>
            <person name="Chen Y.Y."/>
            <person name="Chang S.B."/>
            <person name="Sakamoto S."/>
            <person name="Ohme-Takagi M."/>
            <person name="Yagi M."/>
            <person name="Zeng S.J."/>
            <person name="Shen C.Y."/>
            <person name="Yeh C.M."/>
            <person name="Luo Y.B."/>
            <person name="Tsai W.C."/>
            <person name="Van de Peer Y."/>
            <person name="Liu Z.J."/>
        </authorList>
    </citation>
    <scope>NUCLEOTIDE SEQUENCE [LARGE SCALE GENOMIC DNA]</scope>
    <source>
        <strain evidence="3">cv. Shenzhen</strain>
        <tissue evidence="2">Stem</tissue>
    </source>
</reference>
<feature type="region of interest" description="Disordered" evidence="1">
    <location>
        <begin position="499"/>
        <end position="525"/>
    </location>
</feature>
<evidence type="ECO:0000313" key="3">
    <source>
        <dbReference type="Proteomes" id="UP000236161"/>
    </source>
</evidence>
<feature type="region of interest" description="Disordered" evidence="1">
    <location>
        <begin position="1"/>
        <end position="42"/>
    </location>
</feature>
<accession>A0A2I0ABC6</accession>
<dbReference type="PANTHER" id="PTHR33416">
    <property type="entry name" value="NUCLEAR PORE COMPLEX PROTEIN NUP1"/>
    <property type="match status" value="1"/>
</dbReference>
<gene>
    <name evidence="2" type="ORF">AXF42_Ash001834</name>
</gene>
<feature type="compositionally biased region" description="Low complexity" evidence="1">
    <location>
        <begin position="10"/>
        <end position="20"/>
    </location>
</feature>
<dbReference type="AlphaFoldDB" id="A0A2I0ABC6"/>
<dbReference type="Proteomes" id="UP000236161">
    <property type="component" value="Unassembled WGS sequence"/>
</dbReference>
<organism evidence="2 3">
    <name type="scientific">Apostasia shenzhenica</name>
    <dbReference type="NCBI Taxonomy" id="1088818"/>
    <lineage>
        <taxon>Eukaryota</taxon>
        <taxon>Viridiplantae</taxon>
        <taxon>Streptophyta</taxon>
        <taxon>Embryophyta</taxon>
        <taxon>Tracheophyta</taxon>
        <taxon>Spermatophyta</taxon>
        <taxon>Magnoliopsida</taxon>
        <taxon>Liliopsida</taxon>
        <taxon>Asparagales</taxon>
        <taxon>Orchidaceae</taxon>
        <taxon>Apostasioideae</taxon>
        <taxon>Apostasia</taxon>
    </lineage>
</organism>
<evidence type="ECO:0000313" key="2">
    <source>
        <dbReference type="EMBL" id="PKA52853.1"/>
    </source>
</evidence>
<feature type="region of interest" description="Disordered" evidence="1">
    <location>
        <begin position="415"/>
        <end position="437"/>
    </location>
</feature>
<protein>
    <submittedName>
        <fullName evidence="2">Uncharacterized protein</fullName>
    </submittedName>
</protein>
<sequence length="525" mass="58400">MIFHERRPFLSRSSLSSGETRNSRDGRWSASASREKAADCPPAANTGSGWLSGLVSGAADIISSFLDSDSGSSYLSSGSSHSINEVSDGVDDKHDEVSSKHLVEVLQIVKESEALRDLNGRSLVIISEIKVKDAIKQLLMQESFSRSEYNRLVNIIQSRVTEYPSVEVDEGRVEEELLSKSIGIARTYNRILDPLNKNEKPTDSVSGSSAFIEARRRLEQNNSFPTSKDDLFCGPCILDSNLLHHDCKAELCSPVDIAKTYMQSLHSLPSQSWNSNGFKTTPHAWKHQCVDETESADAIHSVPSLKAPKRCYLDLVPWHSFDKYRSIRLKPMNPLNAKDKNADFSMRRLADEACKFCLQSEDRCTEVTGLVNPVCRCSDMTAEASKELNINEYFLVRPRQLHEEANEARLSLKPDDKALNTVNGSQKSADPPQLSFGKPSQLNYFTGDISQDKEPLEKIQQGNMLVPCARHSLSPVPRICDDTFLEDVSNPEEKVLSRVDLKSLPSSTGKAEFRRDSTVESSPPT</sequence>
<dbReference type="GO" id="GO:0071763">
    <property type="term" value="P:nuclear membrane organization"/>
    <property type="evidence" value="ECO:0007669"/>
    <property type="project" value="TreeGrafter"/>
</dbReference>
<evidence type="ECO:0000256" key="1">
    <source>
        <dbReference type="SAM" id="MobiDB-lite"/>
    </source>
</evidence>
<dbReference type="GO" id="GO:0005635">
    <property type="term" value="C:nuclear envelope"/>
    <property type="evidence" value="ECO:0007669"/>
    <property type="project" value="TreeGrafter"/>
</dbReference>
<feature type="compositionally biased region" description="Basic and acidic residues" evidence="1">
    <location>
        <begin position="21"/>
        <end position="38"/>
    </location>
</feature>
<name>A0A2I0ABC6_9ASPA</name>
<dbReference type="EMBL" id="KZ452001">
    <property type="protein sequence ID" value="PKA52853.1"/>
    <property type="molecule type" value="Genomic_DNA"/>
</dbReference>
<proteinExistence type="predicted"/>
<keyword evidence="3" id="KW-1185">Reference proteome</keyword>